<feature type="region of interest" description="Disordered" evidence="1">
    <location>
        <begin position="264"/>
        <end position="285"/>
    </location>
</feature>
<sequence length="890" mass="99363">MFTDGLDEKALNWVKKGSDGEQSVQWTEKLEKRYPLPKSPLAYSSSGYTSSHVLPPLKFHSGLLAPRSTMSLSVGSDEDDSDDYNDNENESVGSGPDEIYGNHSDEEIVERPVIKGFDEGMFSLNSSTSLNHSRGNGESIRYGSTINRGLSKEDLKIEVPGNVRRYTGGEWGFGGHGQNSAVSDGSCRLHEKIQPRSAYGTPIGNLNDMAELGTPSAPPVMHIGREVHDFELGNEQINNQVNMAKESEQCLSGDEVVFSGQRGVPVKSEVDEREDEETLQEKEPPASVWHANSMNHSPYYDASGQNTWQVLVAYDACIRLCLNAWARGCTEAPEFLRDECLLLRNAFGLHKLLLQPRGVKPEEITNKTREQARPLKAKRIVGKIRVEVKKLRIIPGRKLKNTNSMRSAIYIQAGADYVRHVSSLVKHGINSLKLSPFSSACEESLSCLVQLKCSAENNEVEPGSTISLQPGSGEYHDFFPESQGDVLLLEVQDIKKNVQGQATVPISSMTDNPNDRTRWWPIYQNDHECVGKVLLFIGSTFTSDETLHMKSGPIVETLAYDLLLEAAMRAHQFHAQNLRIVGPWKWLLTEFAEYYGVSDSYTKLRFLSYVMDVATPTKDCLEFVHELLVPVIKARNERSLTRQEKSILLDCETQVESLLADVFQNYKSLDENSPTGLTDVSAPTPETAAPALAPAIQVYTLLHDILAQDAQTMLRNYLQTAATKRCRKHMLETDEFVSSNSEGIIMDSVTISTAYLKMKNLCINISNEIQADIKIHNQHILPSSIDLSSITSAVYSTELCKRLRGFLAAWPPSSPMPYVNELLVAISDFERSLESWNIRPVQGGVDSKDLYHNYIMVWIEDLQLNLLDLCKAEKVPWSGVVTKYSTSPFR</sequence>
<comment type="caution">
    <text evidence="2">The sequence shown here is derived from an EMBL/GenBank/DDBJ whole genome shotgun (WGS) entry which is preliminary data.</text>
</comment>
<feature type="compositionally biased region" description="Acidic residues" evidence="1">
    <location>
        <begin position="76"/>
        <end position="89"/>
    </location>
</feature>
<keyword evidence="3" id="KW-1185">Reference proteome</keyword>
<dbReference type="PANTHER" id="PTHR31110">
    <property type="entry name" value="PESTICIDAL CRYSTAL CRY8BA PROTEIN"/>
    <property type="match status" value="1"/>
</dbReference>
<dbReference type="Proteomes" id="UP001604277">
    <property type="component" value="Unassembled WGS sequence"/>
</dbReference>
<proteinExistence type="predicted"/>
<dbReference type="AlphaFoldDB" id="A0ABD1S7K0"/>
<reference evidence="3" key="1">
    <citation type="submission" date="2024-07" db="EMBL/GenBank/DDBJ databases">
        <title>Two chromosome-level genome assemblies of Korean endemic species Abeliophyllum distichum and Forsythia ovata (Oleaceae).</title>
        <authorList>
            <person name="Jang H."/>
        </authorList>
    </citation>
    <scope>NUCLEOTIDE SEQUENCE [LARGE SCALE GENOMIC DNA]</scope>
</reference>
<feature type="region of interest" description="Disordered" evidence="1">
    <location>
        <begin position="70"/>
        <end position="103"/>
    </location>
</feature>
<feature type="compositionally biased region" description="Basic and acidic residues" evidence="1">
    <location>
        <begin position="1"/>
        <end position="10"/>
    </location>
</feature>
<gene>
    <name evidence="2" type="ORF">Fot_40392</name>
</gene>
<feature type="region of interest" description="Disordered" evidence="1">
    <location>
        <begin position="1"/>
        <end position="31"/>
    </location>
</feature>
<protein>
    <submittedName>
        <fullName evidence="2">Uncharacterized protein</fullName>
    </submittedName>
</protein>
<accession>A0ABD1S7K0</accession>
<organism evidence="2 3">
    <name type="scientific">Forsythia ovata</name>
    <dbReference type="NCBI Taxonomy" id="205694"/>
    <lineage>
        <taxon>Eukaryota</taxon>
        <taxon>Viridiplantae</taxon>
        <taxon>Streptophyta</taxon>
        <taxon>Embryophyta</taxon>
        <taxon>Tracheophyta</taxon>
        <taxon>Spermatophyta</taxon>
        <taxon>Magnoliopsida</taxon>
        <taxon>eudicotyledons</taxon>
        <taxon>Gunneridae</taxon>
        <taxon>Pentapetalae</taxon>
        <taxon>asterids</taxon>
        <taxon>lamiids</taxon>
        <taxon>Lamiales</taxon>
        <taxon>Oleaceae</taxon>
        <taxon>Forsythieae</taxon>
        <taxon>Forsythia</taxon>
    </lineage>
</organism>
<dbReference type="EMBL" id="JBFOLJ010000011">
    <property type="protein sequence ID" value="KAL2496635.1"/>
    <property type="molecule type" value="Genomic_DNA"/>
</dbReference>
<evidence type="ECO:0000256" key="1">
    <source>
        <dbReference type="SAM" id="MobiDB-lite"/>
    </source>
</evidence>
<name>A0ABD1S7K0_9LAMI</name>
<evidence type="ECO:0000313" key="2">
    <source>
        <dbReference type="EMBL" id="KAL2496635.1"/>
    </source>
</evidence>
<evidence type="ECO:0000313" key="3">
    <source>
        <dbReference type="Proteomes" id="UP001604277"/>
    </source>
</evidence>
<dbReference type="PANTHER" id="PTHR31110:SF3">
    <property type="entry name" value="PORTAL PROTEIN"/>
    <property type="match status" value="1"/>
</dbReference>